<dbReference type="Gene3D" id="2.130.10.10">
    <property type="entry name" value="YVTN repeat-like/Quinoprotein amine dehydrogenase"/>
    <property type="match status" value="2"/>
</dbReference>
<dbReference type="AlphaFoldDB" id="A0A8C4QBT9"/>
<evidence type="ECO:0000313" key="5">
    <source>
        <dbReference type="Ensembl" id="ENSEBUP00000013027.1"/>
    </source>
</evidence>
<dbReference type="SMART" id="SM00320">
    <property type="entry name" value="WD40"/>
    <property type="match status" value="4"/>
</dbReference>
<feature type="repeat" description="WD" evidence="3">
    <location>
        <begin position="101"/>
        <end position="142"/>
    </location>
</feature>
<proteinExistence type="predicted"/>
<dbReference type="PANTHER" id="PTHR44019:SF8">
    <property type="entry name" value="POC1 CENTRIOLAR PROTEIN HOMOLOG"/>
    <property type="match status" value="1"/>
</dbReference>
<name>A0A8C4QBT9_EPTBU</name>
<dbReference type="PROSITE" id="PS50082">
    <property type="entry name" value="WD_REPEATS_2"/>
    <property type="match status" value="2"/>
</dbReference>
<evidence type="ECO:0000256" key="3">
    <source>
        <dbReference type="PROSITE-ProRule" id="PRU00221"/>
    </source>
</evidence>
<protein>
    <submittedName>
        <fullName evidence="5">Uncharacterized protein</fullName>
    </submittedName>
</protein>
<accession>A0A8C4QBT9</accession>
<organism evidence="5 6">
    <name type="scientific">Eptatretus burgeri</name>
    <name type="common">Inshore hagfish</name>
    <dbReference type="NCBI Taxonomy" id="7764"/>
    <lineage>
        <taxon>Eukaryota</taxon>
        <taxon>Metazoa</taxon>
        <taxon>Chordata</taxon>
        <taxon>Craniata</taxon>
        <taxon>Vertebrata</taxon>
        <taxon>Cyclostomata</taxon>
        <taxon>Myxini</taxon>
        <taxon>Myxiniformes</taxon>
        <taxon>Myxinidae</taxon>
        <taxon>Eptatretinae</taxon>
        <taxon>Eptatretus</taxon>
    </lineage>
</organism>
<reference evidence="5" key="2">
    <citation type="submission" date="2025-09" db="UniProtKB">
        <authorList>
            <consortium name="Ensembl"/>
        </authorList>
    </citation>
    <scope>IDENTIFICATION</scope>
</reference>
<dbReference type="GeneTree" id="ENSGT00940000157494"/>
<feature type="chain" id="PRO_5034990336" evidence="4">
    <location>
        <begin position="16"/>
        <end position="265"/>
    </location>
</feature>
<feature type="repeat" description="WD" evidence="3">
    <location>
        <begin position="30"/>
        <end position="59"/>
    </location>
</feature>
<dbReference type="PROSITE" id="PS50294">
    <property type="entry name" value="WD_REPEATS_REGION"/>
    <property type="match status" value="1"/>
</dbReference>
<evidence type="ECO:0000256" key="1">
    <source>
        <dbReference type="ARBA" id="ARBA00022574"/>
    </source>
</evidence>
<dbReference type="Pfam" id="PF00400">
    <property type="entry name" value="WD40"/>
    <property type="match status" value="4"/>
</dbReference>
<dbReference type="GO" id="GO:0036064">
    <property type="term" value="C:ciliary basal body"/>
    <property type="evidence" value="ECO:0007669"/>
    <property type="project" value="TreeGrafter"/>
</dbReference>
<dbReference type="InterPro" id="IPR011047">
    <property type="entry name" value="Quinoprotein_ADH-like_sf"/>
</dbReference>
<evidence type="ECO:0000313" key="6">
    <source>
        <dbReference type="Proteomes" id="UP000694388"/>
    </source>
</evidence>
<evidence type="ECO:0000256" key="4">
    <source>
        <dbReference type="SAM" id="SignalP"/>
    </source>
</evidence>
<evidence type="ECO:0000256" key="2">
    <source>
        <dbReference type="ARBA" id="ARBA00022737"/>
    </source>
</evidence>
<dbReference type="InterPro" id="IPR015943">
    <property type="entry name" value="WD40/YVTN_repeat-like_dom_sf"/>
</dbReference>
<keyword evidence="1 3" id="KW-0853">WD repeat</keyword>
<feature type="signal peptide" evidence="4">
    <location>
        <begin position="1"/>
        <end position="15"/>
    </location>
</feature>
<dbReference type="SUPFAM" id="SSF50998">
    <property type="entry name" value="Quinoprotein alcohol dehydrogenase-like"/>
    <property type="match status" value="1"/>
</dbReference>
<keyword evidence="2" id="KW-0677">Repeat</keyword>
<reference evidence="5" key="1">
    <citation type="submission" date="2025-08" db="UniProtKB">
        <authorList>
            <consortium name="Ensembl"/>
        </authorList>
    </citation>
    <scope>IDENTIFICATION</scope>
</reference>
<keyword evidence="4" id="KW-0732">Signal</keyword>
<dbReference type="InterPro" id="IPR001680">
    <property type="entry name" value="WD40_rpt"/>
</dbReference>
<keyword evidence="6" id="KW-1185">Reference proteome</keyword>
<dbReference type="PANTHER" id="PTHR44019">
    <property type="entry name" value="WD REPEAT-CONTAINING PROTEIN 55"/>
    <property type="match status" value="1"/>
</dbReference>
<sequence length="265" mass="29206">MEVLLCRLLLHCSLKAPLPIITLVYIAGRFSPNGRLIVSASDDMTVRMWDRSSQACIHVFEVEEGVMNYVDIHPTGTSIAGGTSNIIKIWDIRTNKLLQYFNVHNSGINGLSFHPSGNYLITAANDWTMKVLDLVDGRLLYILHGGGGPVNAVAFSHCGTYFASGGSDLQVCLRFLFFVSTLFHPSCDSKWYCSKYCLLFIKISVKTEPCISINTPPCPPSRPCSTQSMFRPAHLSFGPDHLSGSFMQIRVELSEHAPDPTVCSG</sequence>
<dbReference type="GO" id="GO:0060271">
    <property type="term" value="P:cilium assembly"/>
    <property type="evidence" value="ECO:0007669"/>
    <property type="project" value="TreeGrafter"/>
</dbReference>
<dbReference type="GO" id="GO:0005814">
    <property type="term" value="C:centriole"/>
    <property type="evidence" value="ECO:0007669"/>
    <property type="project" value="TreeGrafter"/>
</dbReference>
<dbReference type="Proteomes" id="UP000694388">
    <property type="component" value="Unplaced"/>
</dbReference>
<dbReference type="Ensembl" id="ENSEBUT00000013603.1">
    <property type="protein sequence ID" value="ENSEBUP00000013027.1"/>
    <property type="gene ID" value="ENSEBUG00000008246.1"/>
</dbReference>
<dbReference type="InterPro" id="IPR050505">
    <property type="entry name" value="WDR55/POC1"/>
</dbReference>